<name>A0A381U9S4_9ZZZZ</name>
<keyword evidence="4" id="KW-0411">Iron-sulfur</keyword>
<feature type="domain" description="4Fe-4S ferredoxin-type" evidence="5">
    <location>
        <begin position="23"/>
        <end position="52"/>
    </location>
</feature>
<organism evidence="6">
    <name type="scientific">marine metagenome</name>
    <dbReference type="NCBI Taxonomy" id="408172"/>
    <lineage>
        <taxon>unclassified sequences</taxon>
        <taxon>metagenomes</taxon>
        <taxon>ecological metagenomes</taxon>
    </lineage>
</organism>
<protein>
    <recommendedName>
        <fullName evidence="5">4Fe-4S ferredoxin-type domain-containing protein</fullName>
    </recommendedName>
</protein>
<evidence type="ECO:0000256" key="3">
    <source>
        <dbReference type="ARBA" id="ARBA00023004"/>
    </source>
</evidence>
<dbReference type="GO" id="GO:0046872">
    <property type="term" value="F:metal ion binding"/>
    <property type="evidence" value="ECO:0007669"/>
    <property type="project" value="UniProtKB-KW"/>
</dbReference>
<dbReference type="PANTHER" id="PTHR43177">
    <property type="entry name" value="PROTEIN NRFC"/>
    <property type="match status" value="1"/>
</dbReference>
<keyword evidence="3" id="KW-0408">Iron</keyword>
<dbReference type="PANTHER" id="PTHR43177:SF3">
    <property type="entry name" value="PROTEIN NRFC HOMOLOG"/>
    <property type="match status" value="1"/>
</dbReference>
<dbReference type="GO" id="GO:0051539">
    <property type="term" value="F:4 iron, 4 sulfur cluster binding"/>
    <property type="evidence" value="ECO:0007669"/>
    <property type="project" value="UniProtKB-KW"/>
</dbReference>
<evidence type="ECO:0000256" key="2">
    <source>
        <dbReference type="ARBA" id="ARBA00022723"/>
    </source>
</evidence>
<accession>A0A381U9S4</accession>
<dbReference type="Gene3D" id="3.30.70.20">
    <property type="match status" value="2"/>
</dbReference>
<dbReference type="Gene3D" id="2.60.40.10">
    <property type="entry name" value="Immunoglobulins"/>
    <property type="match status" value="1"/>
</dbReference>
<dbReference type="InterPro" id="IPR013783">
    <property type="entry name" value="Ig-like_fold"/>
</dbReference>
<keyword evidence="2" id="KW-0479">Metal-binding</keyword>
<reference evidence="6" key="1">
    <citation type="submission" date="2018-05" db="EMBL/GenBank/DDBJ databases">
        <authorList>
            <person name="Lanie J.A."/>
            <person name="Ng W.-L."/>
            <person name="Kazmierczak K.M."/>
            <person name="Andrzejewski T.M."/>
            <person name="Davidsen T.M."/>
            <person name="Wayne K.J."/>
            <person name="Tettelin H."/>
            <person name="Glass J.I."/>
            <person name="Rusch D."/>
            <person name="Podicherti R."/>
            <person name="Tsui H.-C.T."/>
            <person name="Winkler M.E."/>
        </authorList>
    </citation>
    <scope>NUCLEOTIDE SEQUENCE</scope>
</reference>
<keyword evidence="1" id="KW-0004">4Fe-4S</keyword>
<sequence>MSHPLAESTSVFKNIKSQNMEKWNLIIDVAECTNCNNCFLACKDEYVGNDFPGYSAPQPLHGHKWFYIESREHGQYPMVDVAYRPTTCNMCDDAPCVRKSTDGAVYQRPDGIVMIDPDKARGNPDIVNSCPYGAIWWNEEEQVAQKWNFDAHLLDRGEPRLRCEQVCPTGVFRSLKVEDGQMKQIVEDEELQVLNPEFKANPRVYYKNLDNFTSCFIGGTLVVIKNGITDAAVGIEIELTQGGATLQTGESNEYGDFKFSGLNSDSGSFTLQFHSSEYGDFEITTELIQSTYLGTLALPSPSN</sequence>
<dbReference type="InterPro" id="IPR017896">
    <property type="entry name" value="4Fe4S_Fe-S-bd"/>
</dbReference>
<evidence type="ECO:0000259" key="5">
    <source>
        <dbReference type="PROSITE" id="PS51379"/>
    </source>
</evidence>
<evidence type="ECO:0000256" key="1">
    <source>
        <dbReference type="ARBA" id="ARBA00022485"/>
    </source>
</evidence>
<dbReference type="SUPFAM" id="SSF54862">
    <property type="entry name" value="4Fe-4S ferredoxins"/>
    <property type="match status" value="1"/>
</dbReference>
<gene>
    <name evidence="6" type="ORF">METZ01_LOCUS76177</name>
</gene>
<dbReference type="PROSITE" id="PS51379">
    <property type="entry name" value="4FE4S_FER_2"/>
    <property type="match status" value="1"/>
</dbReference>
<evidence type="ECO:0000313" key="6">
    <source>
        <dbReference type="EMBL" id="SVA23323.1"/>
    </source>
</evidence>
<proteinExistence type="predicted"/>
<dbReference type="AlphaFoldDB" id="A0A381U9S4"/>
<dbReference type="EMBL" id="UINC01005752">
    <property type="protein sequence ID" value="SVA23323.1"/>
    <property type="molecule type" value="Genomic_DNA"/>
</dbReference>
<dbReference type="CDD" id="cd10552">
    <property type="entry name" value="TH_beta_N"/>
    <property type="match status" value="1"/>
</dbReference>
<evidence type="ECO:0000256" key="4">
    <source>
        <dbReference type="ARBA" id="ARBA00023014"/>
    </source>
</evidence>
<dbReference type="InterPro" id="IPR050954">
    <property type="entry name" value="ET_IronSulfur_Cluster-Binding"/>
</dbReference>
<dbReference type="Pfam" id="PF13247">
    <property type="entry name" value="Fer4_11"/>
    <property type="match status" value="1"/>
</dbReference>